<accession>A0ABP6WR38</accession>
<evidence type="ECO:0000313" key="2">
    <source>
        <dbReference type="Proteomes" id="UP001500954"/>
    </source>
</evidence>
<gene>
    <name evidence="1" type="ORF">GCM10022395_02360</name>
</gene>
<dbReference type="SUPFAM" id="SSF51445">
    <property type="entry name" value="(Trans)glycosidases"/>
    <property type="match status" value="1"/>
</dbReference>
<keyword evidence="2" id="KW-1185">Reference proteome</keyword>
<dbReference type="InterPro" id="IPR017853">
    <property type="entry name" value="GH"/>
</dbReference>
<dbReference type="Gene3D" id="3.20.20.70">
    <property type="entry name" value="Aldolase class I"/>
    <property type="match status" value="1"/>
</dbReference>
<dbReference type="InterPro" id="IPR013785">
    <property type="entry name" value="Aldolase_TIM"/>
</dbReference>
<name>A0ABP6WR38_9FLAO</name>
<protein>
    <recommendedName>
        <fullName evidence="3">Alpha-galactosidase</fullName>
    </recommendedName>
</protein>
<organism evidence="1 2">
    <name type="scientific">Snuella lapsa</name>
    <dbReference type="NCBI Taxonomy" id="870481"/>
    <lineage>
        <taxon>Bacteria</taxon>
        <taxon>Pseudomonadati</taxon>
        <taxon>Bacteroidota</taxon>
        <taxon>Flavobacteriia</taxon>
        <taxon>Flavobacteriales</taxon>
        <taxon>Flavobacteriaceae</taxon>
        <taxon>Snuella</taxon>
    </lineage>
</organism>
<dbReference type="Proteomes" id="UP001500954">
    <property type="component" value="Unassembled WGS sequence"/>
</dbReference>
<evidence type="ECO:0000313" key="1">
    <source>
        <dbReference type="EMBL" id="GAA3554376.1"/>
    </source>
</evidence>
<proteinExistence type="predicted"/>
<evidence type="ECO:0008006" key="3">
    <source>
        <dbReference type="Google" id="ProtNLM"/>
    </source>
</evidence>
<reference evidence="2" key="1">
    <citation type="journal article" date="2019" name="Int. J. Syst. Evol. Microbiol.">
        <title>The Global Catalogue of Microorganisms (GCM) 10K type strain sequencing project: providing services to taxonomists for standard genome sequencing and annotation.</title>
        <authorList>
            <consortium name="The Broad Institute Genomics Platform"/>
            <consortium name="The Broad Institute Genome Sequencing Center for Infectious Disease"/>
            <person name="Wu L."/>
            <person name="Ma J."/>
        </authorList>
    </citation>
    <scope>NUCLEOTIDE SEQUENCE [LARGE SCALE GENOMIC DNA]</scope>
    <source>
        <strain evidence="2">JCM 17111</strain>
    </source>
</reference>
<sequence>MKIQNIILSIFCCLLFCCKQVENDKNISQWDYKGNIVAQINSRAMVLENEVVKFSWQLKKGTIVLKEVVNGYDGTKIDFENIKLFIVETADGKIRDNRDFILRGKIKEVTLNATDSLPTKALRFKGKEISGDFVSKDGNVVVKWLAQLREGANYIRQNIQITTLKHPIEVTKVTFFDGELLGANYSGSVLGSPIVYRNFFFGMEHPIAHSKALALRTLRSVIEDNQDVSEMINGSGEYVVTIEHGGGSDNFNVTAISLLEDNREIAMDKHVLNGYKGSNLYHLHLEDYDSISRYTLNVDVVNRDKASGTLHIYKKNKDLLNFYVNREDTLKLGKTISEWAVIGVAQSGYMRRAFLNYMERERAKPYKQFLHYNCWWDITNDGASSFTSQQLIERMHAWNRKFIEPFNVNLDAFVFDDGWDDLNKLWYFDPVKFPDGFKKEAELCKKYNSGIGVWMSPFGGYLQNKEIRVKSAKKEGLEVNDKGLSLAGTNYYRRFYERAADMVTNYGVKYFKFDGFGGSNPKYLPDMEAGVRLTKALRQLDSELFINITVGSWPSPFWLLHTDCTWRGSGDLHNAGVGSSTQKMITYRDGTLHNNIVNRAPLYPLNSIMTVGIAYANLGHPSHFVNDNLDDFKAMVYSFFGTGSNLQELYISHDRMKPEFWKVVADAAKWAEANEDVLKDTHWIGGSPINLEIYGFASWGQDKGIVTLRNPSDKNLEYNLDLVKDLELPAHEASMLFEISNVWDKNDIITNNKFKKSKKIILKPFEVKVLQVTK</sequence>
<dbReference type="EMBL" id="BAABCY010000009">
    <property type="protein sequence ID" value="GAA3554376.1"/>
    <property type="molecule type" value="Genomic_DNA"/>
</dbReference>
<dbReference type="RefSeq" id="WP_345003887.1">
    <property type="nucleotide sequence ID" value="NZ_BAABCY010000009.1"/>
</dbReference>
<comment type="caution">
    <text evidence="1">The sequence shown here is derived from an EMBL/GenBank/DDBJ whole genome shotgun (WGS) entry which is preliminary data.</text>
</comment>